<dbReference type="InterPro" id="IPR016174">
    <property type="entry name" value="Di-haem_cyt_TM"/>
</dbReference>
<dbReference type="GO" id="GO:0022904">
    <property type="term" value="P:respiratory electron transport chain"/>
    <property type="evidence" value="ECO:0007669"/>
    <property type="project" value="InterPro"/>
</dbReference>
<evidence type="ECO:0000256" key="10">
    <source>
        <dbReference type="ARBA" id="ARBA00023004"/>
    </source>
</evidence>
<evidence type="ECO:0000256" key="1">
    <source>
        <dbReference type="ARBA" id="ARBA00001970"/>
    </source>
</evidence>
<keyword evidence="16" id="KW-1185">Reference proteome</keyword>
<sequence>MRSWQAKLADAMHYAIYVLMLAMPVLRWLTLSAVGKPIVLIGLLIPSLTSADVSLSRPIKDDHEARVTPDYVLIGLHGVVALLHHCVMHDNTLVRMLIGASHRN</sequence>
<proteinExistence type="inferred from homology"/>
<keyword evidence="9 13" id="KW-1133">Transmembrane helix</keyword>
<keyword evidence="4" id="KW-1003">Cell membrane</keyword>
<organism evidence="15 16">
    <name type="scientific">Pandoraea terrigena</name>
    <dbReference type="NCBI Taxonomy" id="2508292"/>
    <lineage>
        <taxon>Bacteria</taxon>
        <taxon>Pseudomonadati</taxon>
        <taxon>Pseudomonadota</taxon>
        <taxon>Betaproteobacteria</taxon>
        <taxon>Burkholderiales</taxon>
        <taxon>Burkholderiaceae</taxon>
        <taxon>Pandoraea</taxon>
    </lineage>
</organism>
<dbReference type="GO" id="GO:0046872">
    <property type="term" value="F:metal ion binding"/>
    <property type="evidence" value="ECO:0007669"/>
    <property type="project" value="UniProtKB-KW"/>
</dbReference>
<feature type="domain" description="Cytochrome b561 bacterial/Ni-hydrogenase" evidence="14">
    <location>
        <begin position="3"/>
        <end position="97"/>
    </location>
</feature>
<feature type="transmembrane region" description="Helical" evidence="13">
    <location>
        <begin position="12"/>
        <end position="31"/>
    </location>
</feature>
<evidence type="ECO:0000256" key="9">
    <source>
        <dbReference type="ARBA" id="ARBA00022989"/>
    </source>
</evidence>
<gene>
    <name evidence="15" type="ORF">PTE31013_01327</name>
</gene>
<keyword evidence="7" id="KW-0479">Metal-binding</keyword>
<evidence type="ECO:0000256" key="3">
    <source>
        <dbReference type="ARBA" id="ARBA00022448"/>
    </source>
</evidence>
<evidence type="ECO:0000256" key="4">
    <source>
        <dbReference type="ARBA" id="ARBA00022475"/>
    </source>
</evidence>
<name>A0A5E4TAY6_9BURK</name>
<reference evidence="15 16" key="1">
    <citation type="submission" date="2019-08" db="EMBL/GenBank/DDBJ databases">
        <authorList>
            <person name="Peeters C."/>
        </authorList>
    </citation>
    <scope>NUCLEOTIDE SEQUENCE [LARGE SCALE GENOMIC DNA]</scope>
    <source>
        <strain evidence="15 16">LMG 31013</strain>
    </source>
</reference>
<accession>A0A5E4TAY6</accession>
<keyword evidence="3" id="KW-0813">Transport</keyword>
<evidence type="ECO:0000256" key="11">
    <source>
        <dbReference type="ARBA" id="ARBA00023136"/>
    </source>
</evidence>
<dbReference type="SUPFAM" id="SSF81342">
    <property type="entry name" value="Transmembrane di-heme cytochromes"/>
    <property type="match status" value="1"/>
</dbReference>
<dbReference type="InterPro" id="IPR052168">
    <property type="entry name" value="Cytochrome_b561_oxidase"/>
</dbReference>
<protein>
    <submittedName>
        <fullName evidence="15">Cytochrome B</fullName>
    </submittedName>
</protein>
<dbReference type="GO" id="GO:0020037">
    <property type="term" value="F:heme binding"/>
    <property type="evidence" value="ECO:0007669"/>
    <property type="project" value="TreeGrafter"/>
</dbReference>
<evidence type="ECO:0000256" key="12">
    <source>
        <dbReference type="ARBA" id="ARBA00037975"/>
    </source>
</evidence>
<dbReference type="Proteomes" id="UP000334380">
    <property type="component" value="Unassembled WGS sequence"/>
</dbReference>
<evidence type="ECO:0000256" key="6">
    <source>
        <dbReference type="ARBA" id="ARBA00022692"/>
    </source>
</evidence>
<comment type="similarity">
    <text evidence="12">Belongs to the cytochrome b561 family.</text>
</comment>
<evidence type="ECO:0000256" key="8">
    <source>
        <dbReference type="ARBA" id="ARBA00022982"/>
    </source>
</evidence>
<dbReference type="EMBL" id="CABPRU010000002">
    <property type="protein sequence ID" value="VVD85095.1"/>
    <property type="molecule type" value="Genomic_DNA"/>
</dbReference>
<dbReference type="AlphaFoldDB" id="A0A5E4TAY6"/>
<dbReference type="Pfam" id="PF01292">
    <property type="entry name" value="Ni_hydr_CYTB"/>
    <property type="match status" value="1"/>
</dbReference>
<keyword evidence="11 13" id="KW-0472">Membrane</keyword>
<keyword evidence="5" id="KW-0349">Heme</keyword>
<dbReference type="GO" id="GO:0005886">
    <property type="term" value="C:plasma membrane"/>
    <property type="evidence" value="ECO:0007669"/>
    <property type="project" value="TreeGrafter"/>
</dbReference>
<keyword evidence="8" id="KW-0249">Electron transport</keyword>
<evidence type="ECO:0000256" key="2">
    <source>
        <dbReference type="ARBA" id="ARBA00004651"/>
    </source>
</evidence>
<keyword evidence="6 13" id="KW-0812">Transmembrane</keyword>
<evidence type="ECO:0000256" key="5">
    <source>
        <dbReference type="ARBA" id="ARBA00022617"/>
    </source>
</evidence>
<evidence type="ECO:0000313" key="15">
    <source>
        <dbReference type="EMBL" id="VVD85095.1"/>
    </source>
</evidence>
<comment type="cofactor">
    <cofactor evidence="1">
        <name>heme b</name>
        <dbReference type="ChEBI" id="CHEBI:60344"/>
    </cofactor>
</comment>
<keyword evidence="10" id="KW-0408">Iron</keyword>
<comment type="subcellular location">
    <subcellularLocation>
        <location evidence="2">Cell membrane</location>
        <topology evidence="2">Multi-pass membrane protein</topology>
    </subcellularLocation>
</comment>
<evidence type="ECO:0000256" key="13">
    <source>
        <dbReference type="SAM" id="Phobius"/>
    </source>
</evidence>
<dbReference type="InterPro" id="IPR011577">
    <property type="entry name" value="Cyt_b561_bac/Ni-Hgenase"/>
</dbReference>
<evidence type="ECO:0000256" key="7">
    <source>
        <dbReference type="ARBA" id="ARBA00022723"/>
    </source>
</evidence>
<dbReference type="RefSeq" id="WP_174978448.1">
    <property type="nucleotide sequence ID" value="NZ_CABPRU010000002.1"/>
</dbReference>
<dbReference type="PANTHER" id="PTHR30529:SF3">
    <property type="entry name" value="CYTOCHROME B561 HOMOLOG 1"/>
    <property type="match status" value="1"/>
</dbReference>
<dbReference type="PANTHER" id="PTHR30529">
    <property type="entry name" value="CYTOCHROME B561"/>
    <property type="match status" value="1"/>
</dbReference>
<evidence type="ECO:0000313" key="16">
    <source>
        <dbReference type="Proteomes" id="UP000334380"/>
    </source>
</evidence>
<evidence type="ECO:0000259" key="14">
    <source>
        <dbReference type="Pfam" id="PF01292"/>
    </source>
</evidence>